<dbReference type="Pfam" id="PF00126">
    <property type="entry name" value="HTH_1"/>
    <property type="match status" value="1"/>
</dbReference>
<dbReference type="InterPro" id="IPR036388">
    <property type="entry name" value="WH-like_DNA-bd_sf"/>
</dbReference>
<dbReference type="InterPro" id="IPR036390">
    <property type="entry name" value="WH_DNA-bd_sf"/>
</dbReference>
<accession>A0A1Z5IDN6</accession>
<dbReference type="InterPro" id="IPR005119">
    <property type="entry name" value="LysR_subst-bd"/>
</dbReference>
<evidence type="ECO:0000259" key="5">
    <source>
        <dbReference type="PROSITE" id="PS50931"/>
    </source>
</evidence>
<evidence type="ECO:0000256" key="1">
    <source>
        <dbReference type="ARBA" id="ARBA00009437"/>
    </source>
</evidence>
<dbReference type="RefSeq" id="WP_089109567.1">
    <property type="nucleotide sequence ID" value="NZ_BCMF01000008.1"/>
</dbReference>
<keyword evidence="3" id="KW-0238">DNA-binding</keyword>
<evidence type="ECO:0000313" key="6">
    <source>
        <dbReference type="EMBL" id="GAW99777.1"/>
    </source>
</evidence>
<dbReference type="PRINTS" id="PR00039">
    <property type="entry name" value="HTHLYSR"/>
</dbReference>
<protein>
    <submittedName>
        <fullName evidence="6">LysR family transcriptional regulator</fullName>
    </submittedName>
</protein>
<dbReference type="InterPro" id="IPR000847">
    <property type="entry name" value="LysR_HTH_N"/>
</dbReference>
<keyword evidence="7" id="KW-1185">Reference proteome</keyword>
<comment type="caution">
    <text evidence="6">The sequence shown here is derived from an EMBL/GenBank/DDBJ whole genome shotgun (WGS) entry which is preliminary data.</text>
</comment>
<dbReference type="OrthoDB" id="9785745at2"/>
<dbReference type="SUPFAM" id="SSF53850">
    <property type="entry name" value="Periplasmic binding protein-like II"/>
    <property type="match status" value="1"/>
</dbReference>
<dbReference type="Gene3D" id="1.10.10.10">
    <property type="entry name" value="Winged helix-like DNA-binding domain superfamily/Winged helix DNA-binding domain"/>
    <property type="match status" value="1"/>
</dbReference>
<dbReference type="SUPFAM" id="SSF46785">
    <property type="entry name" value="Winged helix' DNA-binding domain"/>
    <property type="match status" value="1"/>
</dbReference>
<dbReference type="Proteomes" id="UP000198374">
    <property type="component" value="Unassembled WGS sequence"/>
</dbReference>
<reference evidence="6 7" key="1">
    <citation type="submission" date="2015-11" db="EMBL/GenBank/DDBJ databases">
        <title>Draft genome sequences of new species of the genus Lactobacillus isolated from orchardgrass silage.</title>
        <authorList>
            <person name="Tohno M."/>
            <person name="Tanizawa Y."/>
            <person name="Arita M."/>
        </authorList>
    </citation>
    <scope>NUCLEOTIDE SEQUENCE [LARGE SCALE GENOMIC DNA]</scope>
    <source>
        <strain evidence="6 7">IWT30</strain>
    </source>
</reference>
<sequence>MDKLLMTFMAVYETRNFSLAAKQLFISQPSVSVQINQLEKQLGVSLFDRSRHRQVQPTPAAAKLYQTAEQLQRTWNQGFEQLKQSVERPQIKAILGFSQTTSVELLPRVIETLLADARFQFEIRTMNSESILQAVVDRQVAYGIIEKPIVADYILQTELPGDRLVLAGKNDATLWLLREPGSGVRHYTEAYLHEQGIVPQKTLVVDSNQSIIGLLTNGIGRTLMSEGILPDQVNRQPLGEQYHRHFYLIGLDQQPNISLADLRAVLVDAMLQH</sequence>
<evidence type="ECO:0000256" key="2">
    <source>
        <dbReference type="ARBA" id="ARBA00023015"/>
    </source>
</evidence>
<dbReference type="Pfam" id="PF03466">
    <property type="entry name" value="LysR_substrate"/>
    <property type="match status" value="1"/>
</dbReference>
<proteinExistence type="inferred from homology"/>
<dbReference type="PROSITE" id="PS50931">
    <property type="entry name" value="HTH_LYSR"/>
    <property type="match status" value="1"/>
</dbReference>
<keyword evidence="2" id="KW-0805">Transcription regulation</keyword>
<organism evidence="6 7">
    <name type="scientific">Secundilactobacillus mixtipabuli</name>
    <dbReference type="NCBI Taxonomy" id="1435342"/>
    <lineage>
        <taxon>Bacteria</taxon>
        <taxon>Bacillati</taxon>
        <taxon>Bacillota</taxon>
        <taxon>Bacilli</taxon>
        <taxon>Lactobacillales</taxon>
        <taxon>Lactobacillaceae</taxon>
        <taxon>Secundilactobacillus</taxon>
    </lineage>
</organism>
<dbReference type="EMBL" id="BCMF01000008">
    <property type="protein sequence ID" value="GAW99777.1"/>
    <property type="molecule type" value="Genomic_DNA"/>
</dbReference>
<keyword evidence="4" id="KW-0804">Transcription</keyword>
<dbReference type="GO" id="GO:0000976">
    <property type="term" value="F:transcription cis-regulatory region binding"/>
    <property type="evidence" value="ECO:0007669"/>
    <property type="project" value="TreeGrafter"/>
</dbReference>
<dbReference type="AlphaFoldDB" id="A0A1Z5IDN6"/>
<dbReference type="FunFam" id="1.10.10.10:FF:000001">
    <property type="entry name" value="LysR family transcriptional regulator"/>
    <property type="match status" value="1"/>
</dbReference>
<dbReference type="Gene3D" id="3.40.190.10">
    <property type="entry name" value="Periplasmic binding protein-like II"/>
    <property type="match status" value="1"/>
</dbReference>
<dbReference type="GO" id="GO:0003700">
    <property type="term" value="F:DNA-binding transcription factor activity"/>
    <property type="evidence" value="ECO:0007669"/>
    <property type="project" value="InterPro"/>
</dbReference>
<name>A0A1Z5IDN6_9LACO</name>
<evidence type="ECO:0000313" key="7">
    <source>
        <dbReference type="Proteomes" id="UP000198374"/>
    </source>
</evidence>
<dbReference type="PANTHER" id="PTHR30126">
    <property type="entry name" value="HTH-TYPE TRANSCRIPTIONAL REGULATOR"/>
    <property type="match status" value="1"/>
</dbReference>
<comment type="similarity">
    <text evidence="1">Belongs to the LysR transcriptional regulatory family.</text>
</comment>
<feature type="domain" description="HTH lysR-type" evidence="5">
    <location>
        <begin position="1"/>
        <end position="58"/>
    </location>
</feature>
<evidence type="ECO:0000256" key="4">
    <source>
        <dbReference type="ARBA" id="ARBA00023163"/>
    </source>
</evidence>
<evidence type="ECO:0000256" key="3">
    <source>
        <dbReference type="ARBA" id="ARBA00023125"/>
    </source>
</evidence>
<dbReference type="PANTHER" id="PTHR30126:SF40">
    <property type="entry name" value="HTH-TYPE TRANSCRIPTIONAL REGULATOR GLTR"/>
    <property type="match status" value="1"/>
</dbReference>
<gene>
    <name evidence="6" type="primary">lysR_8</name>
    <name evidence="6" type="ORF">IWT30_01749</name>
</gene>